<evidence type="ECO:0000313" key="8">
    <source>
        <dbReference type="Proteomes" id="UP000215999"/>
    </source>
</evidence>
<comment type="caution">
    <text evidence="7">The sequence shown here is derived from an EMBL/GenBank/DDBJ whole genome shotgun (WGS) entry which is preliminary data.</text>
</comment>
<dbReference type="Proteomes" id="UP000215999">
    <property type="component" value="Unassembled WGS sequence"/>
</dbReference>
<organism evidence="7 8">
    <name type="scientific">Photobacterium sanguinicancri</name>
    <dbReference type="NCBI Taxonomy" id="875932"/>
    <lineage>
        <taxon>Bacteria</taxon>
        <taxon>Pseudomonadati</taxon>
        <taxon>Pseudomonadota</taxon>
        <taxon>Gammaproteobacteria</taxon>
        <taxon>Vibrionales</taxon>
        <taxon>Vibrionaceae</taxon>
        <taxon>Photobacterium</taxon>
    </lineage>
</organism>
<dbReference type="Pfam" id="PF00669">
    <property type="entry name" value="Flagellin_N"/>
    <property type="match status" value="1"/>
</dbReference>
<dbReference type="Gene3D" id="1.20.1330.10">
    <property type="entry name" value="f41 fragment of flagellin, N-terminal domain"/>
    <property type="match status" value="1"/>
</dbReference>
<dbReference type="InterPro" id="IPR001492">
    <property type="entry name" value="Flagellin"/>
</dbReference>
<evidence type="ECO:0000256" key="1">
    <source>
        <dbReference type="ARBA" id="ARBA00005709"/>
    </source>
</evidence>
<keyword evidence="2 4" id="KW-0964">Secreted</keyword>
<dbReference type="InterPro" id="IPR042187">
    <property type="entry name" value="Flagellin_C_sub2"/>
</dbReference>
<keyword evidence="3 4" id="KW-0975">Bacterial flagellum</keyword>
<comment type="subcellular location">
    <subcellularLocation>
        <location evidence="4">Secreted</location>
    </subcellularLocation>
    <subcellularLocation>
        <location evidence="4">Bacterial flagellum</location>
    </subcellularLocation>
</comment>
<evidence type="ECO:0000259" key="5">
    <source>
        <dbReference type="Pfam" id="PF00669"/>
    </source>
</evidence>
<keyword evidence="7" id="KW-0282">Flagellum</keyword>
<evidence type="ECO:0000313" key="7">
    <source>
        <dbReference type="EMBL" id="OZS44536.1"/>
    </source>
</evidence>
<gene>
    <name evidence="7" type="ORF">ASV53_07590</name>
</gene>
<name>A0ABX4G0J7_9GAMM</name>
<comment type="function">
    <text evidence="4">Flagellin is the subunit protein which polymerizes to form the filaments of bacterial flagella.</text>
</comment>
<sequence>MAMTINTNFASMNAQRNLQSTQGSLNGSLERLSTGLRINSAKDDAAGLQIANRMDSQVNGLKVAQRNANDGISMAQTAEGALQEYTNILQHMRDLSVQSKNGSNSNSDRAALDKEFQTMTKELDRIVDTTTFGKGEKLFDKLGKGVDFQVGADVAPVDAKKLTSVKANDATTTVEDALSALGINSEAGMKGIAVTDKLLTTLSTSDNAAGADVTLASLGAPATGAGASKADAVDNVEKFLSDNDITGVTVSEGSDKDKVLLTFSDEAKADFAEAAAVSTELKDNFIDATNGKIDPAKILPRTDISTLAGAMQKAGMNSAAISDSNVIQIKVDSNSLNTDSLGNISDVTNSETAITKIDEMIDSVGSVRAELGSTQNRFSSTINNLGNIAENMSVAKGRIMDADIAAESANMTKQNTMMQAGITVLSQANQMPSMVSQLLR</sequence>
<dbReference type="Gene3D" id="6.10.280.190">
    <property type="match status" value="1"/>
</dbReference>
<dbReference type="RefSeq" id="WP_094956663.1">
    <property type="nucleotide sequence ID" value="NZ_NOIF01000034.1"/>
</dbReference>
<dbReference type="InterPro" id="IPR001029">
    <property type="entry name" value="Flagellin_N"/>
</dbReference>
<evidence type="ECO:0000256" key="4">
    <source>
        <dbReference type="RuleBase" id="RU362073"/>
    </source>
</evidence>
<dbReference type="EMBL" id="NOIF01000034">
    <property type="protein sequence ID" value="OZS44536.1"/>
    <property type="molecule type" value="Genomic_DNA"/>
</dbReference>
<feature type="domain" description="Flagellin N-terminal" evidence="5">
    <location>
        <begin position="5"/>
        <end position="141"/>
    </location>
</feature>
<accession>A0ABX4G0J7</accession>
<dbReference type="Gene3D" id="2.60.40.4390">
    <property type="match status" value="1"/>
</dbReference>
<keyword evidence="7" id="KW-0966">Cell projection</keyword>
<keyword evidence="8" id="KW-1185">Reference proteome</keyword>
<dbReference type="Gene3D" id="6.10.10.10">
    <property type="entry name" value="Flagellar export chaperone, C-terminal domain"/>
    <property type="match status" value="1"/>
</dbReference>
<dbReference type="SUPFAM" id="SSF64518">
    <property type="entry name" value="Phase 1 flagellin"/>
    <property type="match status" value="1"/>
</dbReference>
<dbReference type="InterPro" id="IPR046358">
    <property type="entry name" value="Flagellin_C"/>
</dbReference>
<keyword evidence="7" id="KW-0969">Cilium</keyword>
<dbReference type="PANTHER" id="PTHR42792">
    <property type="entry name" value="FLAGELLIN"/>
    <property type="match status" value="1"/>
</dbReference>
<evidence type="ECO:0000259" key="6">
    <source>
        <dbReference type="Pfam" id="PF00700"/>
    </source>
</evidence>
<protein>
    <recommendedName>
        <fullName evidence="4">Flagellin</fullName>
    </recommendedName>
</protein>
<feature type="domain" description="Flagellin C-terminal" evidence="6">
    <location>
        <begin position="354"/>
        <end position="439"/>
    </location>
</feature>
<proteinExistence type="inferred from homology"/>
<dbReference type="PRINTS" id="PR00207">
    <property type="entry name" value="FLAGELLIN"/>
</dbReference>
<evidence type="ECO:0000256" key="3">
    <source>
        <dbReference type="ARBA" id="ARBA00023143"/>
    </source>
</evidence>
<reference evidence="7 8" key="1">
    <citation type="journal article" date="2016" name="Antonie Van Leeuwenhoek">
        <title>Photobacterium sanguinicancri sp. nov. isolated from marine animals.</title>
        <authorList>
            <person name="Gomez-Gil B."/>
            <person name="Roque A."/>
            <person name="Rotllant G."/>
            <person name="Romalde J.L."/>
            <person name="Doce A."/>
            <person name="Eggermont M."/>
            <person name="Defoirdt T."/>
        </authorList>
    </citation>
    <scope>NUCLEOTIDE SEQUENCE [LARGE SCALE GENOMIC DNA]</scope>
    <source>
        <strain evidence="7 8">CAIM 1827</strain>
    </source>
</reference>
<evidence type="ECO:0000256" key="2">
    <source>
        <dbReference type="ARBA" id="ARBA00022525"/>
    </source>
</evidence>
<dbReference type="PANTHER" id="PTHR42792:SF2">
    <property type="entry name" value="FLAGELLIN"/>
    <property type="match status" value="1"/>
</dbReference>
<comment type="similarity">
    <text evidence="1 4">Belongs to the bacterial flagellin family.</text>
</comment>
<dbReference type="Pfam" id="PF00700">
    <property type="entry name" value="Flagellin_C"/>
    <property type="match status" value="1"/>
</dbReference>